<sequence>MMKKLGVLAFLALLSACAGHGDQNTARGQKADEVPLTVSWGQDGYGDGFIVKPVPGAVGQFRIRVYYRDPLSTSSTGVVNRCFGHWDTQSMDGDTGKSELDGYWRINCASGLRAEGAFLADDAGNGVGEGLDAQGHPVRVYFGQNASQPTQD</sequence>
<dbReference type="PROSITE" id="PS51257">
    <property type="entry name" value="PROKAR_LIPOPROTEIN"/>
    <property type="match status" value="1"/>
</dbReference>
<proteinExistence type="predicted"/>
<reference evidence="3" key="1">
    <citation type="submission" date="2019-01" db="EMBL/GenBank/DDBJ databases">
        <title>Gri0909 isolated from a small marine red alga.</title>
        <authorList>
            <person name="Kim J."/>
            <person name="Jeong S.E."/>
            <person name="Jeon C.O."/>
        </authorList>
    </citation>
    <scope>NUCLEOTIDE SEQUENCE [LARGE SCALE GENOMIC DNA]</scope>
    <source>
        <strain evidence="3">Gri0909</strain>
    </source>
</reference>
<keyword evidence="3" id="KW-1185">Reference proteome</keyword>
<protein>
    <recommendedName>
        <fullName evidence="4">Lipoprotein</fullName>
    </recommendedName>
</protein>
<accession>A0A3S2Z8I0</accession>
<organism evidence="2 3">
    <name type="scientific">Hwanghaeella grinnelliae</name>
    <dbReference type="NCBI Taxonomy" id="2500179"/>
    <lineage>
        <taxon>Bacteria</taxon>
        <taxon>Pseudomonadati</taxon>
        <taxon>Pseudomonadota</taxon>
        <taxon>Alphaproteobacteria</taxon>
        <taxon>Rhodospirillales</taxon>
        <taxon>Rhodospirillaceae</taxon>
        <taxon>Hwanghaeella</taxon>
    </lineage>
</organism>
<dbReference type="AlphaFoldDB" id="A0A3S2Z8I0"/>
<comment type="caution">
    <text evidence="2">The sequence shown here is derived from an EMBL/GenBank/DDBJ whole genome shotgun (WGS) entry which is preliminary data.</text>
</comment>
<gene>
    <name evidence="2" type="ORF">EOI86_00400</name>
</gene>
<dbReference type="RefSeq" id="WP_127763149.1">
    <property type="nucleotide sequence ID" value="NZ_SADE01000001.1"/>
</dbReference>
<dbReference type="EMBL" id="SADE01000001">
    <property type="protein sequence ID" value="RVU37801.1"/>
    <property type="molecule type" value="Genomic_DNA"/>
</dbReference>
<feature type="chain" id="PRO_5018773974" description="Lipoprotein" evidence="1">
    <location>
        <begin position="21"/>
        <end position="152"/>
    </location>
</feature>
<keyword evidence="1" id="KW-0732">Signal</keyword>
<evidence type="ECO:0000313" key="3">
    <source>
        <dbReference type="Proteomes" id="UP000287447"/>
    </source>
</evidence>
<evidence type="ECO:0000256" key="1">
    <source>
        <dbReference type="SAM" id="SignalP"/>
    </source>
</evidence>
<dbReference type="OrthoDB" id="8962020at2"/>
<evidence type="ECO:0008006" key="4">
    <source>
        <dbReference type="Google" id="ProtNLM"/>
    </source>
</evidence>
<dbReference type="Proteomes" id="UP000287447">
    <property type="component" value="Unassembled WGS sequence"/>
</dbReference>
<feature type="signal peptide" evidence="1">
    <location>
        <begin position="1"/>
        <end position="20"/>
    </location>
</feature>
<name>A0A3S2Z8I0_9PROT</name>
<evidence type="ECO:0000313" key="2">
    <source>
        <dbReference type="EMBL" id="RVU37801.1"/>
    </source>
</evidence>